<organism evidence="2 3">
    <name type="scientific">Vibrio vulnificus</name>
    <dbReference type="NCBI Taxonomy" id="672"/>
    <lineage>
        <taxon>Bacteria</taxon>
        <taxon>Pseudomonadati</taxon>
        <taxon>Pseudomonadota</taxon>
        <taxon>Gammaproteobacteria</taxon>
        <taxon>Vibrionales</taxon>
        <taxon>Vibrionaceae</taxon>
        <taxon>Vibrio</taxon>
    </lineage>
</organism>
<keyword evidence="1" id="KW-0472">Membrane</keyword>
<feature type="transmembrane region" description="Helical" evidence="1">
    <location>
        <begin position="87"/>
        <end position="103"/>
    </location>
</feature>
<evidence type="ECO:0000313" key="3">
    <source>
        <dbReference type="Proteomes" id="UP000237466"/>
    </source>
</evidence>
<name>A0A2S3R1H4_VIBVL</name>
<dbReference type="Proteomes" id="UP000237466">
    <property type="component" value="Unassembled WGS sequence"/>
</dbReference>
<protein>
    <submittedName>
        <fullName evidence="2">Uncharacterized protein</fullName>
    </submittedName>
</protein>
<comment type="caution">
    <text evidence="2">The sequence shown here is derived from an EMBL/GenBank/DDBJ whole genome shotgun (WGS) entry which is preliminary data.</text>
</comment>
<reference evidence="2 3" key="1">
    <citation type="journal article" date="2018" name="Front. Microbiol.">
        <title>Phylogeny of Vibrio vulnificus from the Analysis of the Core-Genome: Implications for Intra-Species Taxonomy.</title>
        <authorList>
            <person name="Roig F.J."/>
            <person name="Gonzalez-Candelas F."/>
            <person name="Sanjuan E."/>
            <person name="Fouz B."/>
            <person name="Feil E.J."/>
            <person name="Llorens C."/>
            <person name="Baker-Austin C."/>
            <person name="Oliver J.D."/>
            <person name="Danin-Poleg Y."/>
            <person name="Gibas C.J."/>
            <person name="Kashi Y."/>
            <person name="Gulig P.A."/>
            <person name="Morrison S.S."/>
            <person name="Amaro C."/>
        </authorList>
    </citation>
    <scope>NUCLEOTIDE SEQUENCE [LARGE SCALE GENOMIC DNA]</scope>
    <source>
        <strain evidence="2 3">CECT4608</strain>
    </source>
</reference>
<keyword evidence="1" id="KW-1133">Transmembrane helix</keyword>
<feature type="transmembrane region" description="Helical" evidence="1">
    <location>
        <begin position="16"/>
        <end position="40"/>
    </location>
</feature>
<proteinExistence type="predicted"/>
<evidence type="ECO:0000256" key="1">
    <source>
        <dbReference type="SAM" id="Phobius"/>
    </source>
</evidence>
<dbReference type="RefSeq" id="WP_103200478.1">
    <property type="nucleotide sequence ID" value="NZ_PDGH01000101.1"/>
</dbReference>
<keyword evidence="1" id="KW-0812">Transmembrane</keyword>
<sequence>MLSAIRQFNDSKHVSAVYGMVFASLFVTVPLTIFGLMLIFGDTDSSWAKLGGIWMTALGLGVAFKTMPEFIEEYRSPSGQPDDPMNLWLPVTLLIFALVSLYAKHGEHGDIVQQYMLSAPGKFMSLAAPHSFEMLENGLANGIEDFEKAK</sequence>
<gene>
    <name evidence="2" type="ORF">CRN52_12785</name>
</gene>
<dbReference type="EMBL" id="PDGH01000101">
    <property type="protein sequence ID" value="POB46947.1"/>
    <property type="molecule type" value="Genomic_DNA"/>
</dbReference>
<evidence type="ECO:0000313" key="2">
    <source>
        <dbReference type="EMBL" id="POB46947.1"/>
    </source>
</evidence>
<accession>A0A2S3R1H4</accession>
<dbReference type="AlphaFoldDB" id="A0A2S3R1H4"/>